<feature type="compositionally biased region" description="Polar residues" evidence="1">
    <location>
        <begin position="217"/>
        <end position="226"/>
    </location>
</feature>
<dbReference type="GO" id="GO:0005085">
    <property type="term" value="F:guanyl-nucleotide exchange factor activity"/>
    <property type="evidence" value="ECO:0007669"/>
    <property type="project" value="TreeGrafter"/>
</dbReference>
<protein>
    <recommendedName>
        <fullName evidence="4">NYN domain-containing protein</fullName>
    </recommendedName>
</protein>
<feature type="compositionally biased region" description="Low complexity" evidence="1">
    <location>
        <begin position="227"/>
        <end position="245"/>
    </location>
</feature>
<name>A0A9W4HYU7_PENOL</name>
<dbReference type="OrthoDB" id="5590473at2759"/>
<reference evidence="2" key="1">
    <citation type="submission" date="2021-07" db="EMBL/GenBank/DDBJ databases">
        <authorList>
            <person name="Branca A.L. A."/>
        </authorList>
    </citation>
    <scope>NUCLEOTIDE SEQUENCE</scope>
</reference>
<keyword evidence="3" id="KW-1185">Reference proteome</keyword>
<feature type="compositionally biased region" description="Polar residues" evidence="1">
    <location>
        <begin position="37"/>
        <end position="50"/>
    </location>
</feature>
<dbReference type="PANTHER" id="PTHR15837:SF5">
    <property type="entry name" value="NYN DOMAIN-CONTAINING PROTEIN"/>
    <property type="match status" value="1"/>
</dbReference>
<dbReference type="CDD" id="cd18724">
    <property type="entry name" value="PIN_LabA-like"/>
    <property type="match status" value="1"/>
</dbReference>
<dbReference type="AlphaFoldDB" id="A0A9W4HYU7"/>
<evidence type="ECO:0000313" key="2">
    <source>
        <dbReference type="EMBL" id="CAG8206053.1"/>
    </source>
</evidence>
<evidence type="ECO:0000313" key="3">
    <source>
        <dbReference type="Proteomes" id="UP001153618"/>
    </source>
</evidence>
<feature type="compositionally biased region" description="Polar residues" evidence="1">
    <location>
        <begin position="445"/>
        <end position="454"/>
    </location>
</feature>
<comment type="caution">
    <text evidence="2">The sequence shown here is derived from an EMBL/GenBank/DDBJ whole genome shotgun (WGS) entry which is preliminary data.</text>
</comment>
<proteinExistence type="predicted"/>
<accession>A0A9W4HYU7</accession>
<feature type="region of interest" description="Disordered" evidence="1">
    <location>
        <begin position="428"/>
        <end position="460"/>
    </location>
</feature>
<feature type="region of interest" description="Disordered" evidence="1">
    <location>
        <begin position="180"/>
        <end position="247"/>
    </location>
</feature>
<dbReference type="Gene3D" id="3.40.50.1010">
    <property type="entry name" value="5'-nuclease"/>
    <property type="match status" value="1"/>
</dbReference>
<feature type="region of interest" description="Disordered" evidence="1">
    <location>
        <begin position="118"/>
        <end position="143"/>
    </location>
</feature>
<sequence>MVDSTSTDSSSWDFAQVHDLLRSPTYGGALSPICHPGSTTHSIQDQQPKTPDNDASVKLKTLSTRSSHTKLGDFGSLWELLNHGPAPVSLTPALVTTVPKLSDVEPTSSYASACEPINKSVDDVSSPPRPVAVSPNISTDPGITAVKRSNVANHASHPPTQTQPVSILKRAVDENCSGKNVNVKFDYPRTPTKHAATTGSSSDTPKAKSKPKKQFKANPSNSGNEPFSSESSAGVDDSDSSAVFDRPLPQRTGALSFVPAQIGTPEAKTSRYDTPPSSFDDQEWTLNTETIRNGIRVRSTLYKSSTERRVSLMTRLLKEFPGYAKIVSQVGQAVQSQPKKTPASQPIHIFVDMSNIMVGFHDSVKSSRSIPQSTRIRRVHMSFANLSLIMERGRQAAKRVLVGSDRLPSIEEAEMLGYETNILDRVQKVKHTTPRRNKTRKYPASDSQGASSGPETVAASGERWVEQGVDEILHLKILESLVDTDEPATIVLATGDAAVAEFSGGFMRMVERALQRGWTVELVSFAQGTSYAYRKKEFRAQWGDQFRIVELDPYVEELFE</sequence>
<dbReference type="GO" id="GO:0006606">
    <property type="term" value="P:protein import into nucleus"/>
    <property type="evidence" value="ECO:0007669"/>
    <property type="project" value="TreeGrafter"/>
</dbReference>
<feature type="compositionally biased region" description="Basic residues" evidence="1">
    <location>
        <begin position="428"/>
        <end position="441"/>
    </location>
</feature>
<dbReference type="EMBL" id="CAJVOS010000049">
    <property type="protein sequence ID" value="CAG8206053.1"/>
    <property type="molecule type" value="Genomic_DNA"/>
</dbReference>
<dbReference type="Proteomes" id="UP001153618">
    <property type="component" value="Unassembled WGS sequence"/>
</dbReference>
<dbReference type="InterPro" id="IPR007681">
    <property type="entry name" value="Mog1"/>
</dbReference>
<evidence type="ECO:0000256" key="1">
    <source>
        <dbReference type="SAM" id="MobiDB-lite"/>
    </source>
</evidence>
<feature type="region of interest" description="Disordered" evidence="1">
    <location>
        <begin position="35"/>
        <end position="54"/>
    </location>
</feature>
<organism evidence="2 3">
    <name type="scientific">Penicillium olsonii</name>
    <dbReference type="NCBI Taxonomy" id="99116"/>
    <lineage>
        <taxon>Eukaryota</taxon>
        <taxon>Fungi</taxon>
        <taxon>Dikarya</taxon>
        <taxon>Ascomycota</taxon>
        <taxon>Pezizomycotina</taxon>
        <taxon>Eurotiomycetes</taxon>
        <taxon>Eurotiomycetidae</taxon>
        <taxon>Eurotiales</taxon>
        <taxon>Aspergillaceae</taxon>
        <taxon>Penicillium</taxon>
    </lineage>
</organism>
<feature type="compositionally biased region" description="Low complexity" evidence="1">
    <location>
        <begin position="123"/>
        <end position="135"/>
    </location>
</feature>
<gene>
    <name evidence="2" type="ORF">POLS_LOCUS7681</name>
</gene>
<evidence type="ECO:0008006" key="4">
    <source>
        <dbReference type="Google" id="ProtNLM"/>
    </source>
</evidence>
<dbReference type="PANTHER" id="PTHR15837">
    <property type="entry name" value="RAN GUANINE NUCLEOTIDE RELEASE FACTOR"/>
    <property type="match status" value="1"/>
</dbReference>
<dbReference type="GO" id="GO:0031267">
    <property type="term" value="F:small GTPase binding"/>
    <property type="evidence" value="ECO:0007669"/>
    <property type="project" value="TreeGrafter"/>
</dbReference>
<dbReference type="GO" id="GO:0005634">
    <property type="term" value="C:nucleus"/>
    <property type="evidence" value="ECO:0007669"/>
    <property type="project" value="TreeGrafter"/>
</dbReference>